<dbReference type="Pfam" id="PF04672">
    <property type="entry name" value="Methyltransf_19"/>
    <property type="match status" value="1"/>
</dbReference>
<gene>
    <name evidence="2" type="ORF">ACFQRI_20720</name>
</gene>
<dbReference type="SUPFAM" id="SSF53335">
    <property type="entry name" value="S-adenosyl-L-methionine-dependent methyltransferases"/>
    <property type="match status" value="1"/>
</dbReference>
<dbReference type="PIRSF" id="PIRSF017393">
    <property type="entry name" value="MTase_SAV2177"/>
    <property type="match status" value="1"/>
</dbReference>
<name>A0ABW2LMT6_9PSEU</name>
<dbReference type="EC" id="2.1.1.-" evidence="2"/>
<dbReference type="Proteomes" id="UP001596504">
    <property type="component" value="Unassembled WGS sequence"/>
</dbReference>
<accession>A0ABW2LMT6</accession>
<sequence>MHQEQDDARTIGPDADTDAPNVARMYDYFLGGAANFAVDREAAERALAVTPQIGAFARANRAFLGRVVTYLSEAGIDQFLDLGSGIPTVGNVHEIAHRHNPRAKVAYVDNESVAVSHARAMLVHESRVSVTRADIRDPQEVLTAPGVADLLDFTRPVAVLAVAILHFVPDSDDPAGILAAYRGTCAPGSYAALSHAATTTMTEDEVRRGRQIYSTTPTPLNIRDHAQIAALLDGYDLVEPGLTPINHWPTPNTEQPANGYGAVGRLP</sequence>
<dbReference type="Gene3D" id="3.40.50.150">
    <property type="entry name" value="Vaccinia Virus protein VP39"/>
    <property type="match status" value="1"/>
</dbReference>
<evidence type="ECO:0000313" key="3">
    <source>
        <dbReference type="Proteomes" id="UP001596504"/>
    </source>
</evidence>
<dbReference type="GO" id="GO:0008168">
    <property type="term" value="F:methyltransferase activity"/>
    <property type="evidence" value="ECO:0007669"/>
    <property type="project" value="UniProtKB-KW"/>
</dbReference>
<dbReference type="InterPro" id="IPR029063">
    <property type="entry name" value="SAM-dependent_MTases_sf"/>
</dbReference>
<organism evidence="2 3">
    <name type="scientific">Saccharopolyspora griseoalba</name>
    <dbReference type="NCBI Taxonomy" id="1431848"/>
    <lineage>
        <taxon>Bacteria</taxon>
        <taxon>Bacillati</taxon>
        <taxon>Actinomycetota</taxon>
        <taxon>Actinomycetes</taxon>
        <taxon>Pseudonocardiales</taxon>
        <taxon>Pseudonocardiaceae</taxon>
        <taxon>Saccharopolyspora</taxon>
    </lineage>
</organism>
<keyword evidence="2" id="KW-0489">Methyltransferase</keyword>
<dbReference type="EMBL" id="JBHTCJ010000012">
    <property type="protein sequence ID" value="MFC7343837.1"/>
    <property type="molecule type" value="Genomic_DNA"/>
</dbReference>
<evidence type="ECO:0000313" key="2">
    <source>
        <dbReference type="EMBL" id="MFC7343837.1"/>
    </source>
</evidence>
<comment type="caution">
    <text evidence="2">The sequence shown here is derived from an EMBL/GenBank/DDBJ whole genome shotgun (WGS) entry which is preliminary data.</text>
</comment>
<dbReference type="GO" id="GO:0032259">
    <property type="term" value="P:methylation"/>
    <property type="evidence" value="ECO:0007669"/>
    <property type="project" value="UniProtKB-KW"/>
</dbReference>
<reference evidence="3" key="1">
    <citation type="journal article" date="2019" name="Int. J. Syst. Evol. Microbiol.">
        <title>The Global Catalogue of Microorganisms (GCM) 10K type strain sequencing project: providing services to taxonomists for standard genome sequencing and annotation.</title>
        <authorList>
            <consortium name="The Broad Institute Genomics Platform"/>
            <consortium name="The Broad Institute Genome Sequencing Center for Infectious Disease"/>
            <person name="Wu L."/>
            <person name="Ma J."/>
        </authorList>
    </citation>
    <scope>NUCLEOTIDE SEQUENCE [LARGE SCALE GENOMIC DNA]</scope>
    <source>
        <strain evidence="3">WLHS5</strain>
    </source>
</reference>
<dbReference type="InterPro" id="IPR006764">
    <property type="entry name" value="SAM_dep_MeTrfase_SAV2177_type"/>
</dbReference>
<evidence type="ECO:0000256" key="1">
    <source>
        <dbReference type="SAM" id="MobiDB-lite"/>
    </source>
</evidence>
<keyword evidence="3" id="KW-1185">Reference proteome</keyword>
<protein>
    <submittedName>
        <fullName evidence="2">SAM-dependent methyltransferase</fullName>
        <ecNumber evidence="2">2.1.1.-</ecNumber>
    </submittedName>
</protein>
<keyword evidence="2" id="KW-0808">Transferase</keyword>
<dbReference type="RefSeq" id="WP_380671135.1">
    <property type="nucleotide sequence ID" value="NZ_JBHTCJ010000012.1"/>
</dbReference>
<proteinExistence type="predicted"/>
<feature type="region of interest" description="Disordered" evidence="1">
    <location>
        <begin position="246"/>
        <end position="267"/>
    </location>
</feature>